<dbReference type="Proteomes" id="UP000315400">
    <property type="component" value="Unassembled WGS sequence"/>
</dbReference>
<dbReference type="EMBL" id="VIFK01000023">
    <property type="protein sequence ID" value="TQF00121.1"/>
    <property type="molecule type" value="Genomic_DNA"/>
</dbReference>
<feature type="transmembrane region" description="Helical" evidence="7">
    <location>
        <begin position="115"/>
        <end position="131"/>
    </location>
</feature>
<feature type="transmembrane region" description="Helical" evidence="7">
    <location>
        <begin position="82"/>
        <end position="103"/>
    </location>
</feature>
<reference evidence="8 9" key="1">
    <citation type="submission" date="2019-06" db="EMBL/GenBank/DDBJ databases">
        <title>Metagenome assembled Genome of Spiribacter salinus SL48-SHIP from the microbial mat of Salt Lake 48 (Novosibirsk region, Russia).</title>
        <authorList>
            <person name="Shipova A."/>
            <person name="Rozanov A.S."/>
            <person name="Bryanskaya A.V."/>
            <person name="Peltek S.E."/>
        </authorList>
    </citation>
    <scope>NUCLEOTIDE SEQUENCE [LARGE SCALE GENOMIC DNA]</scope>
    <source>
        <strain evidence="8">SL48-SHIP-2</strain>
    </source>
</reference>
<evidence type="ECO:0000256" key="6">
    <source>
        <dbReference type="ARBA" id="ARBA00023136"/>
    </source>
</evidence>
<evidence type="ECO:0000256" key="1">
    <source>
        <dbReference type="ARBA" id="ARBA00004651"/>
    </source>
</evidence>
<feature type="transmembrane region" description="Helical" evidence="7">
    <location>
        <begin position="450"/>
        <end position="472"/>
    </location>
</feature>
<gene>
    <name evidence="8" type="ORF">FKY71_05070</name>
</gene>
<dbReference type="PANTHER" id="PTHR30250">
    <property type="entry name" value="PST FAMILY PREDICTED COLANIC ACID TRANSPORTER"/>
    <property type="match status" value="1"/>
</dbReference>
<evidence type="ECO:0000256" key="5">
    <source>
        <dbReference type="ARBA" id="ARBA00022989"/>
    </source>
</evidence>
<dbReference type="Pfam" id="PF13440">
    <property type="entry name" value="Polysacc_synt_3"/>
    <property type="match status" value="1"/>
</dbReference>
<evidence type="ECO:0000256" key="2">
    <source>
        <dbReference type="ARBA" id="ARBA00007430"/>
    </source>
</evidence>
<dbReference type="GO" id="GO:0005886">
    <property type="term" value="C:plasma membrane"/>
    <property type="evidence" value="ECO:0007669"/>
    <property type="project" value="UniProtKB-SubCell"/>
</dbReference>
<evidence type="ECO:0000256" key="3">
    <source>
        <dbReference type="ARBA" id="ARBA00022475"/>
    </source>
</evidence>
<dbReference type="CDD" id="cd13127">
    <property type="entry name" value="MATE_tuaB_like"/>
    <property type="match status" value="1"/>
</dbReference>
<feature type="transmembrane region" description="Helical" evidence="7">
    <location>
        <begin position="44"/>
        <end position="62"/>
    </location>
</feature>
<evidence type="ECO:0000313" key="9">
    <source>
        <dbReference type="Proteomes" id="UP000315400"/>
    </source>
</evidence>
<dbReference type="AlphaFoldDB" id="A0A540VTN8"/>
<comment type="similarity">
    <text evidence="2">Belongs to the polysaccharide synthase family.</text>
</comment>
<feature type="transmembrane region" description="Helical" evidence="7">
    <location>
        <begin position="383"/>
        <end position="401"/>
    </location>
</feature>
<accession>A0A540VTN8</accession>
<comment type="subcellular location">
    <subcellularLocation>
        <location evidence="1">Cell membrane</location>
        <topology evidence="1">Multi-pass membrane protein</topology>
    </subcellularLocation>
</comment>
<organism evidence="8 9">
    <name type="scientific">Spiribacter salinus</name>
    <dbReference type="NCBI Taxonomy" id="1335746"/>
    <lineage>
        <taxon>Bacteria</taxon>
        <taxon>Pseudomonadati</taxon>
        <taxon>Pseudomonadota</taxon>
        <taxon>Gammaproteobacteria</taxon>
        <taxon>Chromatiales</taxon>
        <taxon>Ectothiorhodospiraceae</taxon>
        <taxon>Spiribacter</taxon>
    </lineage>
</organism>
<name>A0A540VTN8_9GAMM</name>
<protein>
    <submittedName>
        <fullName evidence="8">Lipopolysaccharide biosynthesis protein</fullName>
    </submittedName>
</protein>
<feature type="transmembrane region" description="Helical" evidence="7">
    <location>
        <begin position="15"/>
        <end position="37"/>
    </location>
</feature>
<feature type="transmembrane region" description="Helical" evidence="7">
    <location>
        <begin position="151"/>
        <end position="169"/>
    </location>
</feature>
<feature type="transmembrane region" description="Helical" evidence="7">
    <location>
        <begin position="421"/>
        <end position="438"/>
    </location>
</feature>
<keyword evidence="6 7" id="KW-0472">Membrane</keyword>
<evidence type="ECO:0000313" key="8">
    <source>
        <dbReference type="EMBL" id="TQF00121.1"/>
    </source>
</evidence>
<feature type="transmembrane region" description="Helical" evidence="7">
    <location>
        <begin position="285"/>
        <end position="308"/>
    </location>
</feature>
<keyword evidence="4 7" id="KW-0812">Transmembrane</keyword>
<dbReference type="InterPro" id="IPR050833">
    <property type="entry name" value="Poly_Biosynth_Transport"/>
</dbReference>
<sequence length="500" mass="53122">MPDKGSLGRDVMRGAAWIGGSRLTVRMIGFVSTLFLARLLSPEDFGLVAVAMAFVAIPQQAADFGFNQALIRLNDPEPVEYATAWTFNLLRGVVLSLALFALASPAAHLFNEPRLSLAIGVLALLPLIKGLENVRFVDYERRMNFAPAAKVMVAMKVAAFTVTLTVAFATRSYWALIVGSITSEVFRVALTYALVPYCPYPTFRGWKRLWAFSGWLSGANFLQAIAVRSDELVAKTSLATDAVGFLHMGKELTVALMQEVVGPVRRALFPGFASLAQKPDELRDAYLASVSGVFLVAAPIAAGFALVANNAVPLLLGDQWLSLIPIVQVLSATSVLALIGQQAVPLIMGTGHTKLWFQRSTVIAPLRLVLVGGGAAAAGLPGAVGGLALAVMASAVLNLELARKVSSATPPMHLFACRRSILGITVMTAVVVCVEWGFPPLTGPVGNAVVLLTKSVVGALAYVAVTGAAWYYSGQPWGAEARLLGVARSMYPLIGRLVRF</sequence>
<dbReference type="PANTHER" id="PTHR30250:SF10">
    <property type="entry name" value="LIPOPOLYSACCHARIDE BIOSYNTHESIS PROTEIN WZXC"/>
    <property type="match status" value="1"/>
</dbReference>
<keyword evidence="5 7" id="KW-1133">Transmembrane helix</keyword>
<evidence type="ECO:0000256" key="4">
    <source>
        <dbReference type="ARBA" id="ARBA00022692"/>
    </source>
</evidence>
<keyword evidence="3" id="KW-1003">Cell membrane</keyword>
<comment type="caution">
    <text evidence="8">The sequence shown here is derived from an EMBL/GenBank/DDBJ whole genome shotgun (WGS) entry which is preliminary data.</text>
</comment>
<proteinExistence type="inferred from homology"/>
<evidence type="ECO:0000256" key="7">
    <source>
        <dbReference type="SAM" id="Phobius"/>
    </source>
</evidence>